<dbReference type="SUPFAM" id="SSF52540">
    <property type="entry name" value="P-loop containing nucleoside triphosphate hydrolases"/>
    <property type="match status" value="1"/>
</dbReference>
<feature type="domain" description="NB-ARC" evidence="4">
    <location>
        <begin position="190"/>
        <end position="361"/>
    </location>
</feature>
<evidence type="ECO:0000256" key="2">
    <source>
        <dbReference type="ARBA" id="ARBA00022741"/>
    </source>
</evidence>
<dbReference type="Gene3D" id="3.80.10.10">
    <property type="entry name" value="Ribonuclease Inhibitor"/>
    <property type="match status" value="1"/>
</dbReference>
<name>W9R152_9ROSA</name>
<dbReference type="EMBL" id="KE344020">
    <property type="protein sequence ID" value="EXB51034.1"/>
    <property type="molecule type" value="Genomic_DNA"/>
</dbReference>
<dbReference type="InterPro" id="IPR055414">
    <property type="entry name" value="LRR_R13L4/SHOC2-like"/>
</dbReference>
<dbReference type="Pfam" id="PF00931">
    <property type="entry name" value="NB-ARC"/>
    <property type="match status" value="1"/>
</dbReference>
<dbReference type="FunFam" id="1.10.10.10:FF:000322">
    <property type="entry name" value="Probable disease resistance protein At1g63360"/>
    <property type="match status" value="1"/>
</dbReference>
<dbReference type="FunFam" id="3.40.50.300:FF:001091">
    <property type="entry name" value="Probable disease resistance protein At1g61300"/>
    <property type="match status" value="1"/>
</dbReference>
<dbReference type="InterPro" id="IPR027417">
    <property type="entry name" value="P-loop_NTPase"/>
</dbReference>
<dbReference type="InterPro" id="IPR032675">
    <property type="entry name" value="LRR_dom_sf"/>
</dbReference>
<feature type="domain" description="Disease resistance R13L4/SHOC-2-like LRR" evidence="7">
    <location>
        <begin position="566"/>
        <end position="896"/>
    </location>
</feature>
<evidence type="ECO:0000313" key="8">
    <source>
        <dbReference type="EMBL" id="EXB51034.1"/>
    </source>
</evidence>
<dbReference type="GO" id="GO:0043531">
    <property type="term" value="F:ADP binding"/>
    <property type="evidence" value="ECO:0007669"/>
    <property type="project" value="InterPro"/>
</dbReference>
<accession>W9R152</accession>
<dbReference type="InterPro" id="IPR036388">
    <property type="entry name" value="WH-like_DNA-bd_sf"/>
</dbReference>
<dbReference type="InterPro" id="IPR038005">
    <property type="entry name" value="RX-like_CC"/>
</dbReference>
<evidence type="ECO:0000313" key="9">
    <source>
        <dbReference type="Proteomes" id="UP000030645"/>
    </source>
</evidence>
<organism evidence="8 9">
    <name type="scientific">Morus notabilis</name>
    <dbReference type="NCBI Taxonomy" id="981085"/>
    <lineage>
        <taxon>Eukaryota</taxon>
        <taxon>Viridiplantae</taxon>
        <taxon>Streptophyta</taxon>
        <taxon>Embryophyta</taxon>
        <taxon>Tracheophyta</taxon>
        <taxon>Spermatophyta</taxon>
        <taxon>Magnoliopsida</taxon>
        <taxon>eudicotyledons</taxon>
        <taxon>Gunneridae</taxon>
        <taxon>Pentapetalae</taxon>
        <taxon>rosids</taxon>
        <taxon>fabids</taxon>
        <taxon>Rosales</taxon>
        <taxon>Moraceae</taxon>
        <taxon>Moreae</taxon>
        <taxon>Morus</taxon>
    </lineage>
</organism>
<dbReference type="SUPFAM" id="SSF52058">
    <property type="entry name" value="L domain-like"/>
    <property type="match status" value="1"/>
</dbReference>
<gene>
    <name evidence="8" type="ORF">L484_023736</name>
</gene>
<dbReference type="PANTHER" id="PTHR23155:SF1052">
    <property type="entry name" value="DISEASE RESISTANCE PROTEIN RPM1"/>
    <property type="match status" value="1"/>
</dbReference>
<dbReference type="AlphaFoldDB" id="W9R152"/>
<dbReference type="Gene3D" id="1.10.8.430">
    <property type="entry name" value="Helical domain of apoptotic protease-activating factors"/>
    <property type="match status" value="1"/>
</dbReference>
<dbReference type="PANTHER" id="PTHR23155">
    <property type="entry name" value="DISEASE RESISTANCE PROTEIN RP"/>
    <property type="match status" value="1"/>
</dbReference>
<reference evidence="9" key="1">
    <citation type="submission" date="2013-01" db="EMBL/GenBank/DDBJ databases">
        <title>Draft Genome Sequence of a Mulberry Tree, Morus notabilis C.K. Schneid.</title>
        <authorList>
            <person name="He N."/>
            <person name="Zhao S."/>
        </authorList>
    </citation>
    <scope>NUCLEOTIDE SEQUENCE</scope>
</reference>
<protein>
    <submittedName>
        <fullName evidence="8">Disease resistance protein RPM1</fullName>
    </submittedName>
</protein>
<dbReference type="InterPro" id="IPR002182">
    <property type="entry name" value="NB-ARC"/>
</dbReference>
<evidence type="ECO:0000259" key="4">
    <source>
        <dbReference type="Pfam" id="PF00931"/>
    </source>
</evidence>
<keyword evidence="9" id="KW-1185">Reference proteome</keyword>
<dbReference type="InterPro" id="IPR058922">
    <property type="entry name" value="WHD_DRP"/>
</dbReference>
<dbReference type="PRINTS" id="PR00364">
    <property type="entry name" value="DISEASERSIST"/>
</dbReference>
<dbReference type="Gene3D" id="1.20.5.4130">
    <property type="match status" value="1"/>
</dbReference>
<dbReference type="Gene3D" id="1.10.10.10">
    <property type="entry name" value="Winged helix-like DNA-binding domain superfamily/Winged helix DNA-binding domain"/>
    <property type="match status" value="1"/>
</dbReference>
<sequence>MAEIVVEIVKDKLLSFFTKEVSLLQGVAEEVEEIARELGSILYFIKDADKRAETEGDEVRDGAKSWVQELREVSFEVEDVVTEYTHHMAQQPCRGRDQWGFVEWLREISCFLPLCCSRLKQRHDLAWQIENIKKRLIKIHDRGKAYGFVNSIPQPGSTSTDSQNVVTSYDPRRASRYLQEADLVVIESARDELVGVLLDESSQRIVIPVVGMGGLGKTTLAQQVYNHVQGGFQCHAWVQVPEPYRREEILRTLIMGLFESTKASVPTEIHSMDEGKLTNIIRVYLKDKKYLVIFDDVWKEDFWGDVEHALIDNKVSGRVMITTRKLQVAEFCGCLPYVHVHKMQHLPTEKSWELFCMRTFKPDGYCPKELEKISGEIVEKCRGLPLAIVVIAGLLSRKNKTVHEWRRIHDSLTFELEHNVHLTSILNILSLSYNELPYYLKSCFLYFGMFPRHHSIRNGRLIREWIAEGFVKAEEGKTLEDVAQEYLSELINRCLVEAPELDMTGKPKKCCVHDLLHVIILKKTKEVRFCGVFPESTESKIRGITRRLSIMINSSNDDLQEIKFPHVHSVTVFCTDETLNNRMPVFETNFKFLKVLDFEDAPCLDHLPDDIGNLFDLRYLSVRGTKVKRLPKSLKKLENLETLDLRKSLVYELPAADTMKKLCKLRNIYALNIDHENKNIFMLGRRGVKVVDGIGFLKALQKLLFIEIDREGDKDLFKELGNLTQLRTLGIFDVRSEDCRSLCSSVEKMKLLESLNVASAGENEVVDLEFMSSPRRLNKLPQWFAQLQTSLVKLRLIYSKWEDDRLLQAVENMHNLLHLEICFDAYVGKQIHFRKGVLPKLKKLNLFRLIRLCLLIIEETALPVLGDLYLGPCPQMKELPSGLEHLKNLKTLGFDLMSPEFMTSQDFRTVSHVPRVYFGQRNDKGEVQVVTLPMLLQAREDAIRGKS</sequence>
<dbReference type="Proteomes" id="UP000030645">
    <property type="component" value="Unassembled WGS sequence"/>
</dbReference>
<evidence type="ECO:0000259" key="6">
    <source>
        <dbReference type="Pfam" id="PF23559"/>
    </source>
</evidence>
<dbReference type="InterPro" id="IPR044974">
    <property type="entry name" value="Disease_R_plants"/>
</dbReference>
<dbReference type="STRING" id="981085.W9R152"/>
<keyword evidence="1" id="KW-0677">Repeat</keyword>
<keyword evidence="2" id="KW-0547">Nucleotide-binding</keyword>
<dbReference type="InterPro" id="IPR042197">
    <property type="entry name" value="Apaf_helical"/>
</dbReference>
<dbReference type="InterPro" id="IPR041118">
    <property type="entry name" value="Rx_N"/>
</dbReference>
<evidence type="ECO:0000256" key="1">
    <source>
        <dbReference type="ARBA" id="ARBA00022737"/>
    </source>
</evidence>
<dbReference type="GO" id="GO:0098542">
    <property type="term" value="P:defense response to other organism"/>
    <property type="evidence" value="ECO:0007669"/>
    <property type="project" value="TreeGrafter"/>
</dbReference>
<keyword evidence="3" id="KW-0611">Plant defense</keyword>
<dbReference type="Gene3D" id="3.40.50.300">
    <property type="entry name" value="P-loop containing nucleotide triphosphate hydrolases"/>
    <property type="match status" value="1"/>
</dbReference>
<dbReference type="Pfam" id="PF18052">
    <property type="entry name" value="Rx_N"/>
    <property type="match status" value="1"/>
</dbReference>
<evidence type="ECO:0000259" key="5">
    <source>
        <dbReference type="Pfam" id="PF18052"/>
    </source>
</evidence>
<evidence type="ECO:0000256" key="3">
    <source>
        <dbReference type="ARBA" id="ARBA00022821"/>
    </source>
</evidence>
<dbReference type="Pfam" id="PF23559">
    <property type="entry name" value="WHD_DRP"/>
    <property type="match status" value="1"/>
</dbReference>
<evidence type="ECO:0000259" key="7">
    <source>
        <dbReference type="Pfam" id="PF23598"/>
    </source>
</evidence>
<dbReference type="Pfam" id="PF23598">
    <property type="entry name" value="LRR_14"/>
    <property type="match status" value="1"/>
</dbReference>
<dbReference type="CDD" id="cd14798">
    <property type="entry name" value="RX-CC_like"/>
    <property type="match status" value="1"/>
</dbReference>
<dbReference type="FunFam" id="1.10.8.430:FF:000003">
    <property type="entry name" value="Probable disease resistance protein At5g66910"/>
    <property type="match status" value="1"/>
</dbReference>
<feature type="domain" description="Disease resistance N-terminal" evidence="5">
    <location>
        <begin position="5"/>
        <end position="97"/>
    </location>
</feature>
<dbReference type="eggNOG" id="KOG4658">
    <property type="taxonomic scope" value="Eukaryota"/>
</dbReference>
<proteinExistence type="predicted"/>
<feature type="domain" description="Disease resistance protein winged helix" evidence="6">
    <location>
        <begin position="449"/>
        <end position="518"/>
    </location>
</feature>